<evidence type="ECO:0000313" key="3">
    <source>
        <dbReference type="EMBL" id="MBC3444736.1"/>
    </source>
</evidence>
<dbReference type="InterPro" id="IPR038673">
    <property type="entry name" value="OprB_sf"/>
</dbReference>
<feature type="chain" id="PRO_5038173381" evidence="2">
    <location>
        <begin position="28"/>
        <end position="448"/>
    </location>
</feature>
<dbReference type="PANTHER" id="PTHR37944">
    <property type="entry name" value="PORIN B"/>
    <property type="match status" value="1"/>
</dbReference>
<reference evidence="3" key="2">
    <citation type="submission" date="2020-07" db="EMBL/GenBank/DDBJ databases">
        <authorList>
            <person name="Lood C."/>
            <person name="Girard L."/>
        </authorList>
    </citation>
    <scope>NUCLEOTIDE SEQUENCE</scope>
    <source>
        <strain evidence="3">BW13M1</strain>
    </source>
</reference>
<sequence length="448" mass="49554">MLQLPNTRYSGLALATLLGALSPTTSASEMFAKDSPWMLGDWGGTRSELLEKGYDFTLGYTGEMGSNLHGGYSHDRAARYSDQFTFGVNMDLQKILGWHDTEFQLTVTERHGDNISNDRINDPRVGGFTSAQEVWGRGETWRLTQMWIKQKYFDGALDVKFGRFGEGEDFNSFPCDFQNLAFCGSQVGNWVGGIWYNWPVSQWALRVRYNLNDELYAQVGVFEQNPSNLESGNGFKLSGSGTQGAVMPVELVWSPRVNGLKGEYRAGYYYSNAKAQDVLKDSNGAPAAISGAAYRSSSSKHGLWLGAQQQVTALASDQSRGLSLFANATVHDKKTNAIDNYVQAGVVYKGPFDARAKDDIGFALARVHVNPGYRKNARLINQANGLDDYDNPGFLPVQDTEYSAELYYGIHLADWLTVRPNLQYIRHPGGVSRVDDALIGGLKIQSSF</sequence>
<dbReference type="Pfam" id="PF04966">
    <property type="entry name" value="OprB"/>
    <property type="match status" value="1"/>
</dbReference>
<comment type="caution">
    <text evidence="3">The sequence shown here is derived from an EMBL/GenBank/DDBJ whole genome shotgun (WGS) entry which is preliminary data.</text>
</comment>
<dbReference type="InterPro" id="IPR007049">
    <property type="entry name" value="Carb-sel_porin_OprB"/>
</dbReference>
<gene>
    <name evidence="3" type="ORF">HU751_03075</name>
</gene>
<dbReference type="RefSeq" id="WP_186732054.1">
    <property type="nucleotide sequence ID" value="NZ_JABWRJ020000002.1"/>
</dbReference>
<dbReference type="GO" id="GO:0015288">
    <property type="term" value="F:porin activity"/>
    <property type="evidence" value="ECO:0007669"/>
    <property type="project" value="InterPro"/>
</dbReference>
<organism evidence="3">
    <name type="scientific">Pseudomonas peradeniyensis</name>
    <dbReference type="NCBI Taxonomy" id="2745488"/>
    <lineage>
        <taxon>Bacteria</taxon>
        <taxon>Pseudomonadati</taxon>
        <taxon>Pseudomonadota</taxon>
        <taxon>Gammaproteobacteria</taxon>
        <taxon>Pseudomonadales</taxon>
        <taxon>Pseudomonadaceae</taxon>
        <taxon>Pseudomonas</taxon>
    </lineage>
</organism>
<feature type="signal peptide" evidence="2">
    <location>
        <begin position="1"/>
        <end position="27"/>
    </location>
</feature>
<name>A0A923G5X7_9PSED</name>
<comment type="similarity">
    <text evidence="1 2">Belongs to the OprB family.</text>
</comment>
<protein>
    <submittedName>
        <fullName evidence="3">Carbohydrate porin</fullName>
    </submittedName>
</protein>
<accession>A0A923G5X7</accession>
<dbReference type="PANTHER" id="PTHR37944:SF1">
    <property type="entry name" value="PORIN B"/>
    <property type="match status" value="1"/>
</dbReference>
<dbReference type="GO" id="GO:0016020">
    <property type="term" value="C:membrane"/>
    <property type="evidence" value="ECO:0007669"/>
    <property type="project" value="InterPro"/>
</dbReference>
<evidence type="ECO:0000256" key="2">
    <source>
        <dbReference type="RuleBase" id="RU363072"/>
    </source>
</evidence>
<dbReference type="AlphaFoldDB" id="A0A923G5X7"/>
<dbReference type="InterPro" id="IPR052932">
    <property type="entry name" value="OprB_Porin"/>
</dbReference>
<evidence type="ECO:0000256" key="1">
    <source>
        <dbReference type="ARBA" id="ARBA00008769"/>
    </source>
</evidence>
<reference evidence="3" key="1">
    <citation type="journal article" date="2020" name="Microorganisms">
        <title>Reliable Identification of Environmental Pseudomonas Isolates Using the rpoD Gene.</title>
        <authorList>
            <consortium name="The Broad Institute Genome Sequencing Platform"/>
            <person name="Girard L."/>
            <person name="Lood C."/>
            <person name="Rokni-Zadeh H."/>
            <person name="van Noort V."/>
            <person name="Lavigne R."/>
            <person name="De Mot R."/>
        </authorList>
    </citation>
    <scope>NUCLEOTIDE SEQUENCE</scope>
    <source>
        <strain evidence="3">BW13M1</strain>
    </source>
</reference>
<dbReference type="EMBL" id="JABWRJ010000002">
    <property type="protein sequence ID" value="MBC3444736.1"/>
    <property type="molecule type" value="Genomic_DNA"/>
</dbReference>
<dbReference type="Gene3D" id="2.40.160.180">
    <property type="entry name" value="Carbohydrate-selective porin OprB"/>
    <property type="match status" value="1"/>
</dbReference>
<proteinExistence type="inferred from homology"/>
<dbReference type="GO" id="GO:0008643">
    <property type="term" value="P:carbohydrate transport"/>
    <property type="evidence" value="ECO:0007669"/>
    <property type="project" value="InterPro"/>
</dbReference>
<keyword evidence="2" id="KW-0732">Signal</keyword>